<proteinExistence type="inferred from homology"/>
<dbReference type="SUPFAM" id="SSF46785">
    <property type="entry name" value="Winged helix' DNA-binding domain"/>
    <property type="match status" value="1"/>
</dbReference>
<dbReference type="Pfam" id="PF04825">
    <property type="entry name" value="Rad21_Rec8_N"/>
    <property type="match status" value="1"/>
</dbReference>
<protein>
    <submittedName>
        <fullName evidence="10">Sister chromatid cohesion 1 protein 4-like isoform X1</fullName>
    </submittedName>
</protein>
<feature type="region of interest" description="Disordered" evidence="7">
    <location>
        <begin position="497"/>
        <end position="525"/>
    </location>
</feature>
<dbReference type="CDD" id="cd21793">
    <property type="entry name" value="Rad21_Rec8_M_AtSYN1-like"/>
    <property type="match status" value="1"/>
</dbReference>
<keyword evidence="3" id="KW-0132">Cell division</keyword>
<feature type="compositionally biased region" description="Acidic residues" evidence="7">
    <location>
        <begin position="1088"/>
        <end position="1106"/>
    </location>
</feature>
<evidence type="ECO:0000256" key="1">
    <source>
        <dbReference type="ARBA" id="ARBA00004123"/>
    </source>
</evidence>
<keyword evidence="3" id="KW-0498">Mitosis</keyword>
<dbReference type="InterPro" id="IPR023093">
    <property type="entry name" value="ScpA-like_C"/>
</dbReference>
<feature type="compositionally biased region" description="Basic and acidic residues" evidence="7">
    <location>
        <begin position="516"/>
        <end position="525"/>
    </location>
</feature>
<evidence type="ECO:0000313" key="11">
    <source>
        <dbReference type="Proteomes" id="UP001327560"/>
    </source>
</evidence>
<dbReference type="EMBL" id="CP136898">
    <property type="protein sequence ID" value="WOL18751.1"/>
    <property type="molecule type" value="Genomic_DNA"/>
</dbReference>
<dbReference type="InterPro" id="IPR039781">
    <property type="entry name" value="Rad21/Rec8-like"/>
</dbReference>
<keyword evidence="5" id="KW-0539">Nucleus</keyword>
<dbReference type="GO" id="GO:0005634">
    <property type="term" value="C:nucleus"/>
    <property type="evidence" value="ECO:0007669"/>
    <property type="project" value="UniProtKB-SubCell"/>
</dbReference>
<dbReference type="GO" id="GO:0007059">
    <property type="term" value="P:chromosome segregation"/>
    <property type="evidence" value="ECO:0007669"/>
    <property type="project" value="UniProtKB-KW"/>
</dbReference>
<evidence type="ECO:0000256" key="4">
    <source>
        <dbReference type="ARBA" id="ARBA00022829"/>
    </source>
</evidence>
<dbReference type="GO" id="GO:0003682">
    <property type="term" value="F:chromatin binding"/>
    <property type="evidence" value="ECO:0007669"/>
    <property type="project" value="TreeGrafter"/>
</dbReference>
<evidence type="ECO:0000313" key="10">
    <source>
        <dbReference type="EMBL" id="WOL18751.1"/>
    </source>
</evidence>
<evidence type="ECO:0000259" key="9">
    <source>
        <dbReference type="Pfam" id="PF04825"/>
    </source>
</evidence>
<keyword evidence="11" id="KW-1185">Reference proteome</keyword>
<feature type="domain" description="Rad21/Rec8-like protein C-terminal eukaryotic" evidence="8">
    <location>
        <begin position="1144"/>
        <end position="1191"/>
    </location>
</feature>
<dbReference type="Proteomes" id="UP001327560">
    <property type="component" value="Chromosome 9"/>
</dbReference>
<keyword evidence="4" id="KW-0159">Chromosome partition</keyword>
<comment type="subunit">
    <text evidence="6">Component of the cohesin complex.</text>
</comment>
<dbReference type="PANTHER" id="PTHR12585:SF69">
    <property type="entry name" value="FI11703P"/>
    <property type="match status" value="1"/>
</dbReference>
<feature type="region of interest" description="Disordered" evidence="7">
    <location>
        <begin position="1088"/>
        <end position="1116"/>
    </location>
</feature>
<evidence type="ECO:0000256" key="7">
    <source>
        <dbReference type="SAM" id="MobiDB-lite"/>
    </source>
</evidence>
<comment type="subcellular location">
    <subcellularLocation>
        <location evidence="1">Nucleus</location>
    </subcellularLocation>
</comment>
<comment type="similarity">
    <text evidence="2">Belongs to the rad21 family.</text>
</comment>
<dbReference type="InterPro" id="IPR036390">
    <property type="entry name" value="WH_DNA-bd_sf"/>
</dbReference>
<dbReference type="GO" id="GO:0008278">
    <property type="term" value="C:cohesin complex"/>
    <property type="evidence" value="ECO:0007669"/>
    <property type="project" value="InterPro"/>
</dbReference>
<dbReference type="Pfam" id="PF04824">
    <property type="entry name" value="Rad21_Rec8"/>
    <property type="match status" value="1"/>
</dbReference>
<dbReference type="GO" id="GO:0007062">
    <property type="term" value="P:sister chromatid cohesion"/>
    <property type="evidence" value="ECO:0007669"/>
    <property type="project" value="InterPro"/>
</dbReference>
<dbReference type="InterPro" id="IPR006909">
    <property type="entry name" value="Rad21/Rec8_C_eu"/>
</dbReference>
<dbReference type="PANTHER" id="PTHR12585">
    <property type="entry name" value="SCC1 / RAD21 FAMILY MEMBER"/>
    <property type="match status" value="1"/>
</dbReference>
<evidence type="ECO:0000259" key="8">
    <source>
        <dbReference type="Pfam" id="PF04824"/>
    </source>
</evidence>
<evidence type="ECO:0000256" key="3">
    <source>
        <dbReference type="ARBA" id="ARBA00022776"/>
    </source>
</evidence>
<feature type="region of interest" description="Disordered" evidence="7">
    <location>
        <begin position="455"/>
        <end position="480"/>
    </location>
</feature>
<dbReference type="AlphaFoldDB" id="A0AAQ3QRI0"/>
<keyword evidence="3" id="KW-0131">Cell cycle</keyword>
<organism evidence="10 11">
    <name type="scientific">Canna indica</name>
    <name type="common">Indian-shot</name>
    <dbReference type="NCBI Taxonomy" id="4628"/>
    <lineage>
        <taxon>Eukaryota</taxon>
        <taxon>Viridiplantae</taxon>
        <taxon>Streptophyta</taxon>
        <taxon>Embryophyta</taxon>
        <taxon>Tracheophyta</taxon>
        <taxon>Spermatophyta</taxon>
        <taxon>Magnoliopsida</taxon>
        <taxon>Liliopsida</taxon>
        <taxon>Zingiberales</taxon>
        <taxon>Cannaceae</taxon>
        <taxon>Canna</taxon>
    </lineage>
</organism>
<evidence type="ECO:0000256" key="2">
    <source>
        <dbReference type="ARBA" id="ARBA00009870"/>
    </source>
</evidence>
<evidence type="ECO:0000256" key="5">
    <source>
        <dbReference type="ARBA" id="ARBA00023242"/>
    </source>
</evidence>
<reference evidence="10 11" key="1">
    <citation type="submission" date="2023-10" db="EMBL/GenBank/DDBJ databases">
        <title>Chromosome-scale genome assembly provides insights into flower coloration mechanisms of Canna indica.</title>
        <authorList>
            <person name="Li C."/>
        </authorList>
    </citation>
    <scope>NUCLEOTIDE SEQUENCE [LARGE SCALE GENOMIC DNA]</scope>
    <source>
        <tissue evidence="10">Flower</tissue>
    </source>
</reference>
<sequence length="1197" mass="131380">MFYSQFILAKKGPLGTIWIAAHLERKLRKNQVADTDIGVSVDSILFPDVPIALRLSSHLLLGVVRIYSKKVNYLFHDCSEALLKIKQAFRATAVDLPPEESTAPYHSITLPETFDLDDFELPDSAFQGDFVDHHVSSKDQITLQDTVDGMGFSSLQFGSDERFGDGNGSQIGLDLDEVGSSCQSSSSVFLMDMDVDDKQNVMVKDTNVETPMDMDADDKQNVFVKDTNVETPMDHPELSKYPNNHVHSDIEVIEKNDVSHWQGYNIQTPDLSEVFSANDHNEGQTGHRSIADMSNLESAYGANAPSTPGLIEEVILTPIPESPALGPQQIHSPSFGETLKTDNFDVQCACPDLQTGSALEHQSMVESKSDHGAEVASFPTVLLEEKQPTTLDEHCEQQSMDNQNLDGENVLPEEAQMENLVSHSFPLEASNSQVPLDKSVAEIQDVTAITSSINSNVETQPSRNHELEEADNPCLKTTDSSLSSDFQLRCTSEFNESDMHSVENGEPVQGAPEVSVEDREKALPDTECMEKQGTESFTEIANTNELSVVDSQKDTNLDQLNCCFSPEKMRLAQTGDVDQGKELSLLTVEKGIAESDGSVNRIISLSGKKRHVMDSESVLPIDSSAKMSGRKSFRSSTDCIPDDDDLLASILVGKRTPLLKIDQTPSLPKATSQKRPRAMAKLGMLRKTLLDDTTVLHADAIRQQLMHTEDIRRIRKKAPCTRPEIWMIQKSSAEDEIFNEPITTGMGEELSAFHSQVCGYEANDKERRKPMLPNTNAFEGQESPVVSVSADVGSSKVATSCDAQEHSHCMIDVNLSTETTEQEKNGEIGMPTTSFCSSDRMPDEGLANIENDVGGIADEKMHTVTDNDTLERVEVDCAATVPTSFCSSDRMPDEGLAIIENDVGGIADEKMHTVTDNDTLECVEVDCAATVPLITEGKSSVDAVNPSVVQDTFVEENECRHPLVSTIDSCLPQVDQNLPKDMSTVIGTRDNQLDARVEDVAIAQIVLDSKENVIPDNSFSERSEMADASSPKTHSDIHNIPSAVGENSSFLEFNLAGDVGAESPINFAAAKECSDFCSAIDGNGTEFLNDDDEADCNEAADDEPNPEEAQSLENSGWSSRTRAVARYLKNIFDGDYGYGRKSIAMDHLIAGKTRKEASRMFFETLVLKTKDYIHVEQQNPCSYINIEPRAKLLKSEF</sequence>
<dbReference type="Gene3D" id="1.10.10.580">
    <property type="entry name" value="Structural maintenance of chromosome 1. Chain E"/>
    <property type="match status" value="1"/>
</dbReference>
<evidence type="ECO:0000256" key="6">
    <source>
        <dbReference type="ARBA" id="ARBA00064543"/>
    </source>
</evidence>
<accession>A0AAQ3QRI0</accession>
<feature type="domain" description="Rad21/Rec8-like protein N-terminal" evidence="9">
    <location>
        <begin position="1"/>
        <end position="101"/>
    </location>
</feature>
<dbReference type="InterPro" id="IPR006910">
    <property type="entry name" value="Rad21_Rec8_N"/>
</dbReference>
<name>A0AAQ3QRI0_9LILI</name>
<gene>
    <name evidence="10" type="ORF">Cni_G27548</name>
</gene>
<dbReference type="FunFam" id="1.10.10.580:FF:000002">
    <property type="entry name" value="Sister chromatid cohesion 1 protein 4"/>
    <property type="match status" value="1"/>
</dbReference>
<dbReference type="GO" id="GO:1990414">
    <property type="term" value="P:replication-born double-strand break repair via sister chromatid exchange"/>
    <property type="evidence" value="ECO:0007669"/>
    <property type="project" value="TreeGrafter"/>
</dbReference>